<accession>A0A022VX77</accession>
<dbReference type="CDD" id="cd09917">
    <property type="entry name" value="F-box_SF"/>
    <property type="match status" value="1"/>
</dbReference>
<dbReference type="EMBL" id="KK207876">
    <property type="protein sequence ID" value="EZF50867.1"/>
    <property type="molecule type" value="Genomic_DNA"/>
</dbReference>
<dbReference type="AlphaFoldDB" id="A0A022VX77"/>
<reference evidence="1" key="1">
    <citation type="submission" date="2014-02" db="EMBL/GenBank/DDBJ databases">
        <title>The Genome Sequence of Trichophyton rubrum (morphotype fischeri) CBS 288.86.</title>
        <authorList>
            <consortium name="The Broad Institute Genomics Platform"/>
            <person name="Cuomo C.A."/>
            <person name="White T.C."/>
            <person name="Graser Y."/>
            <person name="Martinez-Rossi N."/>
            <person name="Heitman J."/>
            <person name="Young S.K."/>
            <person name="Zeng Q."/>
            <person name="Gargeya S."/>
            <person name="Abouelleil A."/>
            <person name="Alvarado L."/>
            <person name="Chapman S.B."/>
            <person name="Gainer-Dewar J."/>
            <person name="Goldberg J."/>
            <person name="Griggs A."/>
            <person name="Gujja S."/>
            <person name="Hansen M."/>
            <person name="Howarth C."/>
            <person name="Imamovic A."/>
            <person name="Larimer J."/>
            <person name="Martinez D."/>
            <person name="Murphy C."/>
            <person name="Pearson M.D."/>
            <person name="Persinoti G."/>
            <person name="Poon T."/>
            <person name="Priest M."/>
            <person name="Roberts A.D."/>
            <person name="Saif S."/>
            <person name="Shea T.D."/>
            <person name="Sykes S.N."/>
            <person name="Wortman J."/>
            <person name="Nusbaum C."/>
            <person name="Birren B."/>
        </authorList>
    </citation>
    <scope>NUCLEOTIDE SEQUENCE [LARGE SCALE GENOMIC DNA]</scope>
    <source>
        <strain evidence="1">CBS 288.86</strain>
    </source>
</reference>
<dbReference type="HOGENOM" id="CLU_040048_0_0_1"/>
<gene>
    <name evidence="1" type="ORF">H103_05689</name>
</gene>
<organism evidence="1">
    <name type="scientific">Trichophyton rubrum CBS 288.86</name>
    <dbReference type="NCBI Taxonomy" id="1215330"/>
    <lineage>
        <taxon>Eukaryota</taxon>
        <taxon>Fungi</taxon>
        <taxon>Dikarya</taxon>
        <taxon>Ascomycota</taxon>
        <taxon>Pezizomycotina</taxon>
        <taxon>Eurotiomycetes</taxon>
        <taxon>Eurotiomycetidae</taxon>
        <taxon>Onygenales</taxon>
        <taxon>Arthrodermataceae</taxon>
        <taxon>Trichophyton</taxon>
    </lineage>
</organism>
<proteinExistence type="predicted"/>
<name>A0A022VX77_TRIRU</name>
<evidence type="ECO:0000313" key="1">
    <source>
        <dbReference type="EMBL" id="EZF50867.1"/>
    </source>
</evidence>
<dbReference type="Proteomes" id="UP000023758">
    <property type="component" value="Unassembled WGS sequence"/>
</dbReference>
<evidence type="ECO:0008006" key="2">
    <source>
        <dbReference type="Google" id="ProtNLM"/>
    </source>
</evidence>
<sequence>MNPNALTYYLRGPDSSQHQLRVYLSDEDVILHLSNPPAHLMGPVVTIDEPAKLSALTYSSTSSLGRLDSLSLEVLWMILRYLDIRSPSRLLRVSHRGRAAVESLPLHRELMKYIPNTLKALGKCRLLCYYTGHNLLVSQGKLLYDLWKLWFLLIPSNWAQSIYGLETDDLKELTVFKTISGVYKTYAVEKSQRRLKLLHRHAAMELADMKLEEQDRVQAEYIEKAQKASLPWPECSRVPYWPDSDDSGLGGGPDVNGVREFIGMEAIRFPHLRPDNTLEYGHSCKGCKWEYLQYESDRVLYDMSFLGQKEYQVPQAL</sequence>
<protein>
    <recommendedName>
        <fullName evidence="2">F-box domain-containing protein</fullName>
    </recommendedName>
</protein>